<protein>
    <submittedName>
        <fullName evidence="1">Uncharacterized protein</fullName>
    </submittedName>
</protein>
<dbReference type="EMBL" id="OX365932">
    <property type="protein sequence ID" value="CAI4061260.1"/>
    <property type="molecule type" value="Genomic_DNA"/>
</dbReference>
<evidence type="ECO:0000313" key="1">
    <source>
        <dbReference type="EMBL" id="CAI4061260.1"/>
    </source>
</evidence>
<keyword evidence="2" id="KW-1185">Reference proteome</keyword>
<dbReference type="Proteomes" id="UP001162085">
    <property type="component" value="Chromosome 5"/>
</dbReference>
<sequence>MYTCPYRSLFCSCSCSFVPANPHGGVTPKIYPSCIIRAAIWHLYSFLHPLSPKDQCSNQALTSPPWAHLQTPAPGSDHPPCGHHSSRCPPPFRLPATPPFLLLLQVSMLRPQCQRNSHSPLRETRQNITLISNTDYAYIVK</sequence>
<gene>
    <name evidence="1" type="primary">SUVZ05G1630</name>
    <name evidence="1" type="ORF">SUVZ_05G1630</name>
</gene>
<name>A0ABN8WVX2_SACUV</name>
<evidence type="ECO:0000313" key="2">
    <source>
        <dbReference type="Proteomes" id="UP001162085"/>
    </source>
</evidence>
<organism evidence="1 2">
    <name type="scientific">Saccharomyces uvarum</name>
    <name type="common">Yeast</name>
    <name type="synonym">Saccharomyces bayanus var. uvarum</name>
    <dbReference type="NCBI Taxonomy" id="230603"/>
    <lineage>
        <taxon>Eukaryota</taxon>
        <taxon>Fungi</taxon>
        <taxon>Dikarya</taxon>
        <taxon>Ascomycota</taxon>
        <taxon>Saccharomycotina</taxon>
        <taxon>Saccharomycetes</taxon>
        <taxon>Saccharomycetales</taxon>
        <taxon>Saccharomycetaceae</taxon>
        <taxon>Saccharomyces</taxon>
    </lineage>
</organism>
<proteinExistence type="predicted"/>
<reference evidence="1" key="1">
    <citation type="submission" date="2022-10" db="EMBL/GenBank/DDBJ databases">
        <authorList>
            <person name="Byrne P K."/>
        </authorList>
    </citation>
    <scope>NUCLEOTIDE SEQUENCE</scope>
    <source>
        <strain evidence="1">ZP964</strain>
    </source>
</reference>
<accession>A0ABN8WVX2</accession>